<dbReference type="OrthoDB" id="3032844at2759"/>
<organism evidence="2 3">
    <name type="scientific">Fusarium tricinctum</name>
    <dbReference type="NCBI Taxonomy" id="61284"/>
    <lineage>
        <taxon>Eukaryota</taxon>
        <taxon>Fungi</taxon>
        <taxon>Dikarya</taxon>
        <taxon>Ascomycota</taxon>
        <taxon>Pezizomycotina</taxon>
        <taxon>Sordariomycetes</taxon>
        <taxon>Hypocreomycetidae</taxon>
        <taxon>Hypocreales</taxon>
        <taxon>Nectriaceae</taxon>
        <taxon>Fusarium</taxon>
        <taxon>Fusarium tricinctum species complex</taxon>
    </lineage>
</organism>
<protein>
    <submittedName>
        <fullName evidence="2">Uncharacterized protein</fullName>
    </submittedName>
</protein>
<dbReference type="Proteomes" id="UP000813427">
    <property type="component" value="Unassembled WGS sequence"/>
</dbReference>
<proteinExistence type="predicted"/>
<reference evidence="2" key="1">
    <citation type="journal article" date="2021" name="Nat. Commun.">
        <title>Genetic determinants of endophytism in the Arabidopsis root mycobiome.</title>
        <authorList>
            <person name="Mesny F."/>
            <person name="Miyauchi S."/>
            <person name="Thiergart T."/>
            <person name="Pickel B."/>
            <person name="Atanasova L."/>
            <person name="Karlsson M."/>
            <person name="Huettel B."/>
            <person name="Barry K.W."/>
            <person name="Haridas S."/>
            <person name="Chen C."/>
            <person name="Bauer D."/>
            <person name="Andreopoulos W."/>
            <person name="Pangilinan J."/>
            <person name="LaButti K."/>
            <person name="Riley R."/>
            <person name="Lipzen A."/>
            <person name="Clum A."/>
            <person name="Drula E."/>
            <person name="Henrissat B."/>
            <person name="Kohler A."/>
            <person name="Grigoriev I.V."/>
            <person name="Martin F.M."/>
            <person name="Hacquard S."/>
        </authorList>
    </citation>
    <scope>NUCLEOTIDE SEQUENCE</scope>
    <source>
        <strain evidence="2">MPI-SDFR-AT-0068</strain>
    </source>
</reference>
<keyword evidence="3" id="KW-1185">Reference proteome</keyword>
<accession>A0A8K0W8Q1</accession>
<feature type="compositionally biased region" description="Polar residues" evidence="1">
    <location>
        <begin position="187"/>
        <end position="202"/>
    </location>
</feature>
<gene>
    <name evidence="2" type="ORF">BKA59DRAFT_458734</name>
</gene>
<evidence type="ECO:0000313" key="3">
    <source>
        <dbReference type="Proteomes" id="UP000813427"/>
    </source>
</evidence>
<dbReference type="EMBL" id="JAGPXF010000006">
    <property type="protein sequence ID" value="KAH7239418.1"/>
    <property type="molecule type" value="Genomic_DNA"/>
</dbReference>
<feature type="compositionally biased region" description="Basic and acidic residues" evidence="1">
    <location>
        <begin position="102"/>
        <end position="115"/>
    </location>
</feature>
<evidence type="ECO:0000313" key="2">
    <source>
        <dbReference type="EMBL" id="KAH7239418.1"/>
    </source>
</evidence>
<sequence length="326" mass="36977">MALQSGIWLAIQGCLALIRVIIWLVNPRFDDIVNTRDIRRRSNPEIVCFPGRGSTTEAELVIAWRSEGLPKMISYERFAKPSKPPPLVSPTTVTSPMTEASTHQEETASLREAGVRQRSSQLEEISKKVVSHTKSLAPKELEQRESYQEAQQVIKQHNEPVQESEKKELEPEDVQQSEAGRPIPAAQESQQHEPSQATSEASKTPDEEISYKSKEVLFLSDSDTNPLDCMFTFPHGAQCVGRQQWVRGYNVRFSDEMWDFDGKDNIYLPCPTMAGGQPNHGERFKNMVTFFDWFIRDSIPTVGSPQGDFSRQACLEFHHQRISAKK</sequence>
<evidence type="ECO:0000256" key="1">
    <source>
        <dbReference type="SAM" id="MobiDB-lite"/>
    </source>
</evidence>
<comment type="caution">
    <text evidence="2">The sequence shown here is derived from an EMBL/GenBank/DDBJ whole genome shotgun (WGS) entry which is preliminary data.</text>
</comment>
<feature type="compositionally biased region" description="Basic and acidic residues" evidence="1">
    <location>
        <begin position="137"/>
        <end position="147"/>
    </location>
</feature>
<feature type="region of interest" description="Disordered" evidence="1">
    <location>
        <begin position="80"/>
        <end position="208"/>
    </location>
</feature>
<dbReference type="AlphaFoldDB" id="A0A8K0W8Q1"/>
<name>A0A8K0W8Q1_9HYPO</name>
<feature type="compositionally biased region" description="Basic and acidic residues" evidence="1">
    <location>
        <begin position="156"/>
        <end position="169"/>
    </location>
</feature>